<dbReference type="STRING" id="930117.SAMN05216225_10011"/>
<evidence type="ECO:0000313" key="2">
    <source>
        <dbReference type="Proteomes" id="UP000183988"/>
    </source>
</evidence>
<dbReference type="AlphaFoldDB" id="A0A1M5C0K1"/>
<feature type="non-terminal residue" evidence="1">
    <location>
        <position position="1"/>
    </location>
</feature>
<keyword evidence="2" id="KW-1185">Reference proteome</keyword>
<proteinExistence type="predicted"/>
<accession>A0A1M5C0K1</accession>
<gene>
    <name evidence="1" type="ORF">SAMN05216225_10011</name>
</gene>
<protein>
    <submittedName>
        <fullName evidence="1">Uncharacterized protein</fullName>
    </submittedName>
</protein>
<dbReference type="EMBL" id="FQVW01000001">
    <property type="protein sequence ID" value="SHF48196.1"/>
    <property type="molecule type" value="Genomic_DNA"/>
</dbReference>
<name>A0A1M5C0K1_9BACI</name>
<evidence type="ECO:0000313" key="1">
    <source>
        <dbReference type="EMBL" id="SHF48196.1"/>
    </source>
</evidence>
<reference evidence="1 2" key="1">
    <citation type="submission" date="2016-11" db="EMBL/GenBank/DDBJ databases">
        <authorList>
            <person name="Jaros S."/>
            <person name="Januszkiewicz K."/>
            <person name="Wedrychowicz H."/>
        </authorList>
    </citation>
    <scope>NUCLEOTIDE SEQUENCE [LARGE SCALE GENOMIC DNA]</scope>
    <source>
        <strain evidence="1 2">IBRC-M 10683</strain>
    </source>
</reference>
<sequence length="56" mass="6626">YLNKAVGYSLESYLSDMKKKSKRKTRSAIRRAKEKGEEYFTPHRLQKMQNAWNAST</sequence>
<dbReference type="Proteomes" id="UP000183988">
    <property type="component" value="Unassembled WGS sequence"/>
</dbReference>
<organism evidence="1 2">
    <name type="scientific">Ornithinibacillus halophilus</name>
    <dbReference type="NCBI Taxonomy" id="930117"/>
    <lineage>
        <taxon>Bacteria</taxon>
        <taxon>Bacillati</taxon>
        <taxon>Bacillota</taxon>
        <taxon>Bacilli</taxon>
        <taxon>Bacillales</taxon>
        <taxon>Bacillaceae</taxon>
        <taxon>Ornithinibacillus</taxon>
    </lineage>
</organism>